<dbReference type="EMBL" id="CAJOBC010008286">
    <property type="protein sequence ID" value="CAF3957415.1"/>
    <property type="molecule type" value="Genomic_DNA"/>
</dbReference>
<dbReference type="EMBL" id="CAJNOQ010008287">
    <property type="protein sequence ID" value="CAF1193231.1"/>
    <property type="molecule type" value="Genomic_DNA"/>
</dbReference>
<reference evidence="3" key="1">
    <citation type="submission" date="2021-02" db="EMBL/GenBank/DDBJ databases">
        <authorList>
            <person name="Nowell W R."/>
        </authorList>
    </citation>
    <scope>NUCLEOTIDE SEQUENCE</scope>
</reference>
<name>A0A814VVR2_9BILA</name>
<dbReference type="AlphaFoldDB" id="A0A814VVR2"/>
<dbReference type="Proteomes" id="UP000663829">
    <property type="component" value="Unassembled WGS sequence"/>
</dbReference>
<feature type="compositionally biased region" description="Low complexity" evidence="1">
    <location>
        <begin position="60"/>
        <end position="71"/>
    </location>
</feature>
<evidence type="ECO:0000313" key="6">
    <source>
        <dbReference type="Proteomes" id="UP000663829"/>
    </source>
</evidence>
<comment type="caution">
    <text evidence="3">The sequence shown here is derived from an EMBL/GenBank/DDBJ whole genome shotgun (WGS) entry which is preliminary data.</text>
</comment>
<keyword evidence="6" id="KW-1185">Reference proteome</keyword>
<evidence type="ECO:0000256" key="1">
    <source>
        <dbReference type="SAM" id="MobiDB-lite"/>
    </source>
</evidence>
<proteinExistence type="predicted"/>
<dbReference type="Proteomes" id="UP000682733">
    <property type="component" value="Unassembled WGS sequence"/>
</dbReference>
<dbReference type="Proteomes" id="UP000681722">
    <property type="component" value="Unassembled WGS sequence"/>
</dbReference>
<evidence type="ECO:0000313" key="4">
    <source>
        <dbReference type="EMBL" id="CAF3550249.1"/>
    </source>
</evidence>
<gene>
    <name evidence="3" type="ORF">GPM918_LOCUS23317</name>
    <name evidence="2" type="ORF">OVA965_LOCUS3008</name>
    <name evidence="5" type="ORF">SRO942_LOCUS23313</name>
    <name evidence="4" type="ORF">TMI583_LOCUS3007</name>
</gene>
<dbReference type="EMBL" id="CAJNOK010000695">
    <property type="protein sequence ID" value="CAF0769551.1"/>
    <property type="molecule type" value="Genomic_DNA"/>
</dbReference>
<dbReference type="EMBL" id="CAJOBA010000695">
    <property type="protein sequence ID" value="CAF3550249.1"/>
    <property type="molecule type" value="Genomic_DNA"/>
</dbReference>
<feature type="region of interest" description="Disordered" evidence="1">
    <location>
        <begin position="59"/>
        <end position="82"/>
    </location>
</feature>
<dbReference type="Proteomes" id="UP000677228">
    <property type="component" value="Unassembled WGS sequence"/>
</dbReference>
<evidence type="ECO:0000313" key="2">
    <source>
        <dbReference type="EMBL" id="CAF0769551.1"/>
    </source>
</evidence>
<evidence type="ECO:0000313" key="5">
    <source>
        <dbReference type="EMBL" id="CAF3957415.1"/>
    </source>
</evidence>
<accession>A0A814VVR2</accession>
<evidence type="ECO:0000313" key="3">
    <source>
        <dbReference type="EMBL" id="CAF1193231.1"/>
    </source>
</evidence>
<sequence length="124" mass="13226">MASPSPPTTPIDIEQSSQINKEIMDVLPSRQHMSIPINKQSVGLIYSAAVLSEVFIGKTSQQNGQQSEGSSPAQVSNETPELNLALQKLDKNQTSLSSQIIPSVVRPAPVNDESAKITCCIIPG</sequence>
<protein>
    <submittedName>
        <fullName evidence="3">Uncharacterized protein</fullName>
    </submittedName>
</protein>
<organism evidence="3 6">
    <name type="scientific">Didymodactylos carnosus</name>
    <dbReference type="NCBI Taxonomy" id="1234261"/>
    <lineage>
        <taxon>Eukaryota</taxon>
        <taxon>Metazoa</taxon>
        <taxon>Spiralia</taxon>
        <taxon>Gnathifera</taxon>
        <taxon>Rotifera</taxon>
        <taxon>Eurotatoria</taxon>
        <taxon>Bdelloidea</taxon>
        <taxon>Philodinida</taxon>
        <taxon>Philodinidae</taxon>
        <taxon>Didymodactylos</taxon>
    </lineage>
</organism>